<feature type="domain" description="Hemerythrin-like" evidence="1">
    <location>
        <begin position="3"/>
        <end position="119"/>
    </location>
</feature>
<proteinExistence type="predicted"/>
<dbReference type="EMBL" id="CP093442">
    <property type="protein sequence ID" value="UOF01323.1"/>
    <property type="molecule type" value="Genomic_DNA"/>
</dbReference>
<evidence type="ECO:0000313" key="3">
    <source>
        <dbReference type="Proteomes" id="UP000830116"/>
    </source>
</evidence>
<dbReference type="PANTHER" id="PTHR35585">
    <property type="entry name" value="HHE DOMAIN PROTEIN (AFU_ORTHOLOGUE AFUA_4G00730)"/>
    <property type="match status" value="1"/>
</dbReference>
<evidence type="ECO:0000313" key="2">
    <source>
        <dbReference type="EMBL" id="UOF01323.1"/>
    </source>
</evidence>
<accession>A0ABY4C8X2</accession>
<dbReference type="Gene3D" id="1.20.120.520">
    <property type="entry name" value="nmb1532 protein domain like"/>
    <property type="match status" value="1"/>
</dbReference>
<keyword evidence="3" id="KW-1185">Reference proteome</keyword>
<dbReference type="RefSeq" id="WP_243537759.1">
    <property type="nucleotide sequence ID" value="NZ_CP093442.1"/>
</dbReference>
<evidence type="ECO:0000259" key="1">
    <source>
        <dbReference type="Pfam" id="PF01814"/>
    </source>
</evidence>
<gene>
    <name evidence="2" type="ORF">MNR06_16640</name>
</gene>
<dbReference type="InterPro" id="IPR012312">
    <property type="entry name" value="Hemerythrin-like"/>
</dbReference>
<protein>
    <submittedName>
        <fullName evidence="2">Hemerythrin domain-containing protein</fullName>
    </submittedName>
</protein>
<name>A0ABY4C8X2_9BACT</name>
<organism evidence="2 3">
    <name type="scientific">Bdellovibrio reynosensis</name>
    <dbReference type="NCBI Taxonomy" id="2835041"/>
    <lineage>
        <taxon>Bacteria</taxon>
        <taxon>Pseudomonadati</taxon>
        <taxon>Bdellovibrionota</taxon>
        <taxon>Bdellovibrionia</taxon>
        <taxon>Bdellovibrionales</taxon>
        <taxon>Pseudobdellovibrionaceae</taxon>
        <taxon>Bdellovibrio</taxon>
    </lineage>
</organism>
<dbReference type="Pfam" id="PF01814">
    <property type="entry name" value="Hemerythrin"/>
    <property type="match status" value="1"/>
</dbReference>
<sequence>MLIYEALRNDHNELKVLFSQLMELSDDDVEQRHRLVELIRDGLIPHARAEESVFYNSLRLMDNTKKIAMHSYREHLEAESLLRMLQVQDKTHIKWRETAGKLRTAIEHHIYEEESQLFSVAQALFTNEEAVAMAEAFEKQKQEIKDKGFMGTTLEMISNLMPPTVSDNFKNRDSNRHP</sequence>
<dbReference type="Proteomes" id="UP000830116">
    <property type="component" value="Chromosome"/>
</dbReference>
<dbReference type="PANTHER" id="PTHR35585:SF1">
    <property type="entry name" value="HHE DOMAIN PROTEIN (AFU_ORTHOLOGUE AFUA_4G00730)"/>
    <property type="match status" value="1"/>
</dbReference>
<reference evidence="2" key="1">
    <citation type="submission" date="2022-03" db="EMBL/GenBank/DDBJ databases">
        <title>Genome Identification and Characterization of new species Bdellovibrio reynosense LBG001 sp. nov. from a Mexico soil sample.</title>
        <authorList>
            <person name="Camilli A."/>
            <person name="Ajao Y."/>
            <person name="Guo X."/>
        </authorList>
    </citation>
    <scope>NUCLEOTIDE SEQUENCE</scope>
    <source>
        <strain evidence="2">LBG001</strain>
    </source>
</reference>